<name>G3UJP4_LOXAF</name>
<dbReference type="Ensembl" id="ENSLAFT00000031761.1">
    <property type="protein sequence ID" value="ENSLAFP00000028053.1"/>
    <property type="gene ID" value="ENSLAFG00000026243.1"/>
</dbReference>
<keyword evidence="3" id="KW-1185">Reference proteome</keyword>
<dbReference type="OMA" id="VGVYIEY"/>
<dbReference type="HOGENOM" id="CLU_932373_0_0_1"/>
<dbReference type="AlphaFoldDB" id="G3UJP4"/>
<proteinExistence type="predicted"/>
<evidence type="ECO:0000313" key="3">
    <source>
        <dbReference type="Proteomes" id="UP000007646"/>
    </source>
</evidence>
<sequence>QLEPVYHEAFPSFEGISVLVFRPGSVAVNASLVFGDHAPGPTPCQVLWTLYRKVKAARQMLGNLSLAENSLASDGSTLTDLALETVSIRFTAMQPFLSQFLVPGSAAFALLEERTLRQVTPVVSGFYKVHPQEGPLLLFSNADQWVDVYIEYKFQDPVPTHLRGLANHLAWNVLDPTLQKSSILANGEKAQLVLYEVWLKILGRPFTKALKDKTSTESQELHPLLTPQLTTVLRHLQNLVQVVVEEFQPDPLTARVAATFFRAAPAEALVQDCVRQGLHTLWEAEGLSVEMVIPDLG</sequence>
<dbReference type="Proteomes" id="UP000007646">
    <property type="component" value="Unassembled WGS sequence"/>
</dbReference>
<reference evidence="2 3" key="1">
    <citation type="submission" date="2009-06" db="EMBL/GenBank/DDBJ databases">
        <title>The Genome Sequence of Loxodonta africana (African elephant).</title>
        <authorList>
            <person name="Di Palma F."/>
            <person name="Heiman D."/>
            <person name="Young S."/>
            <person name="Johnson J."/>
            <person name="Lander E.S."/>
            <person name="Lindblad-Toh K."/>
        </authorList>
    </citation>
    <scope>NUCLEOTIDE SEQUENCE [LARGE SCALE GENOMIC DNA]</scope>
    <source>
        <strain evidence="2 3">Isolate ISIS603380</strain>
    </source>
</reference>
<accession>G3UJP4</accession>
<organism evidence="2 3">
    <name type="scientific">Loxodonta africana</name>
    <name type="common">African elephant</name>
    <dbReference type="NCBI Taxonomy" id="9785"/>
    <lineage>
        <taxon>Eukaryota</taxon>
        <taxon>Metazoa</taxon>
        <taxon>Chordata</taxon>
        <taxon>Craniata</taxon>
        <taxon>Vertebrata</taxon>
        <taxon>Euteleostomi</taxon>
        <taxon>Mammalia</taxon>
        <taxon>Eutheria</taxon>
        <taxon>Afrotheria</taxon>
        <taxon>Proboscidea</taxon>
        <taxon>Elephantidae</taxon>
        <taxon>Loxodonta</taxon>
    </lineage>
</organism>
<dbReference type="GeneTree" id="ENSGT00520000062029"/>
<reference evidence="2" key="2">
    <citation type="submission" date="2025-08" db="UniProtKB">
        <authorList>
            <consortium name="Ensembl"/>
        </authorList>
    </citation>
    <scope>IDENTIFICATION</scope>
    <source>
        <strain evidence="2">Isolate ISIS603380</strain>
    </source>
</reference>
<dbReference type="InParanoid" id="G3UJP4"/>
<feature type="domain" description="SEA" evidence="1">
    <location>
        <begin position="1"/>
        <end position="78"/>
    </location>
</feature>
<reference evidence="2" key="3">
    <citation type="submission" date="2025-09" db="UniProtKB">
        <authorList>
            <consortium name="Ensembl"/>
        </authorList>
    </citation>
    <scope>IDENTIFICATION</scope>
    <source>
        <strain evidence="2">Isolate ISIS603380</strain>
    </source>
</reference>
<evidence type="ECO:0000313" key="2">
    <source>
        <dbReference type="Ensembl" id="ENSLAFP00000028053.1"/>
    </source>
</evidence>
<dbReference type="InterPro" id="IPR000082">
    <property type="entry name" value="SEA_dom"/>
</dbReference>
<dbReference type="PROSITE" id="PS50024">
    <property type="entry name" value="SEA"/>
    <property type="match status" value="1"/>
</dbReference>
<protein>
    <recommendedName>
        <fullName evidence="1">SEA domain-containing protein</fullName>
    </recommendedName>
</protein>
<evidence type="ECO:0000259" key="1">
    <source>
        <dbReference type="PROSITE" id="PS50024"/>
    </source>
</evidence>
<dbReference type="eggNOG" id="KOG4208">
    <property type="taxonomic scope" value="Eukaryota"/>
</dbReference>